<gene>
    <name evidence="4" type="ORF">Lpp14_14746</name>
</gene>
<reference evidence="4 5" key="1">
    <citation type="journal article" date="2013" name="PLoS ONE">
        <title>Lactobacillus paracasei comparative genomics: towards species pan-genome definition and exploitation of diversity.</title>
        <authorList>
            <person name="Smokvina T."/>
            <person name="Wels M."/>
            <person name="Polka J."/>
            <person name="Chervaux C."/>
            <person name="Brisse S."/>
            <person name="Boekhorst J."/>
            <person name="van Hylckama Vlieg J.E."/>
            <person name="Siezen R.J."/>
        </authorList>
    </citation>
    <scope>NUCLEOTIDE SEQUENCE [LARGE SCALE GENOMIC DNA]</scope>
    <source>
        <strain evidence="4 5">Lpp14</strain>
    </source>
</reference>
<feature type="domain" description="Peptidase S9 prolyl oligopeptidase catalytic" evidence="3">
    <location>
        <begin position="454"/>
        <end position="667"/>
    </location>
</feature>
<dbReference type="Proteomes" id="UP000014264">
    <property type="component" value="Unassembled WGS sequence"/>
</dbReference>
<dbReference type="Gene3D" id="2.120.10.60">
    <property type="entry name" value="Tricorn protease N-terminal domain"/>
    <property type="match status" value="1"/>
</dbReference>
<dbReference type="Pfam" id="PF07676">
    <property type="entry name" value="PD40"/>
    <property type="match status" value="1"/>
</dbReference>
<dbReference type="GO" id="GO:0006508">
    <property type="term" value="P:proteolysis"/>
    <property type="evidence" value="ECO:0007669"/>
    <property type="project" value="InterPro"/>
</dbReference>
<evidence type="ECO:0000256" key="1">
    <source>
        <dbReference type="ARBA" id="ARBA00022801"/>
    </source>
</evidence>
<evidence type="ECO:0000256" key="2">
    <source>
        <dbReference type="ARBA" id="ARBA00022825"/>
    </source>
</evidence>
<dbReference type="EMBL" id="ANJZ01000366">
    <property type="protein sequence ID" value="EPC57930.1"/>
    <property type="molecule type" value="Genomic_DNA"/>
</dbReference>
<dbReference type="InterPro" id="IPR011042">
    <property type="entry name" value="6-blade_b-propeller_TolB-like"/>
</dbReference>
<dbReference type="Pfam" id="PF00326">
    <property type="entry name" value="Peptidase_S9"/>
    <property type="match status" value="1"/>
</dbReference>
<keyword evidence="2" id="KW-0645">Protease</keyword>
<dbReference type="InterPro" id="IPR011659">
    <property type="entry name" value="WD40"/>
</dbReference>
<dbReference type="AlphaFoldDB" id="A0A829GKR1"/>
<organism evidence="4 5">
    <name type="scientific">Lacticaseibacillus paracasei subsp. paracasei Lpp14</name>
    <dbReference type="NCBI Taxonomy" id="1256204"/>
    <lineage>
        <taxon>Bacteria</taxon>
        <taxon>Bacillati</taxon>
        <taxon>Bacillota</taxon>
        <taxon>Bacilli</taxon>
        <taxon>Lactobacillales</taxon>
        <taxon>Lactobacillaceae</taxon>
        <taxon>Lacticaseibacillus</taxon>
    </lineage>
</organism>
<protein>
    <submittedName>
        <fullName evidence="4">Putative peptidase yuxL</fullName>
    </submittedName>
</protein>
<dbReference type="Gene3D" id="2.120.10.30">
    <property type="entry name" value="TolB, C-terminal domain"/>
    <property type="match status" value="1"/>
</dbReference>
<dbReference type="GO" id="GO:0004252">
    <property type="term" value="F:serine-type endopeptidase activity"/>
    <property type="evidence" value="ECO:0007669"/>
    <property type="project" value="TreeGrafter"/>
</dbReference>
<feature type="non-terminal residue" evidence="4">
    <location>
        <position position="1"/>
    </location>
</feature>
<dbReference type="InterPro" id="IPR001375">
    <property type="entry name" value="Peptidase_S9_cat"/>
</dbReference>
<comment type="caution">
    <text evidence="4">The sequence shown here is derived from an EMBL/GenBank/DDBJ whole genome shotgun (WGS) entry which is preliminary data.</text>
</comment>
<dbReference type="InterPro" id="IPR029058">
    <property type="entry name" value="AB_hydrolase_fold"/>
</dbReference>
<dbReference type="Gene3D" id="3.40.50.1820">
    <property type="entry name" value="alpha/beta hydrolase"/>
    <property type="match status" value="1"/>
</dbReference>
<dbReference type="PANTHER" id="PTHR42776:SF27">
    <property type="entry name" value="DIPEPTIDYL PEPTIDASE FAMILY MEMBER 6"/>
    <property type="match status" value="1"/>
</dbReference>
<dbReference type="SUPFAM" id="SSF53474">
    <property type="entry name" value="alpha/beta-Hydrolases"/>
    <property type="match status" value="1"/>
</dbReference>
<keyword evidence="1" id="KW-0378">Hydrolase</keyword>
<evidence type="ECO:0000259" key="3">
    <source>
        <dbReference type="Pfam" id="PF00326"/>
    </source>
</evidence>
<accession>A0A829GKR1</accession>
<dbReference type="SUPFAM" id="SSF82171">
    <property type="entry name" value="DPP6 N-terminal domain-like"/>
    <property type="match status" value="1"/>
</dbReference>
<keyword evidence="2" id="KW-0720">Serine protease</keyword>
<sequence length="675" mass="75564">GIAQPLRLKQYEEGRDRMAIKATDLFKLVSLSYPSATDDGYFVQENRISEADNTYYQRICFVNHRGGTIAYGFDQKHDRHPLLSPDQQWLAFLSQASDKTTQVFLQAVNGGTAKQFSAEKEGVSYFGWQADSQALFIQTTVGAKPKKTDKQWPQPVTVSRVPYKLNGVGLLPEHVAYELRVQRLRQKTSRLVMGREHEFEVGAISPDGQTLAFTAERLPDDPNDFSQATYLLNLADQQVTMVNDQLPQAALSPEAFSADGKQLLLVGSDNHLPNVSQSHLWHYDLATKTLQDVADDIDFDIPGHVNGDFQQDLSEKVADFATADYYLTIGFDHGKTSLYAGGPDEQLTPLIGGRRHVTDYALTPDHHGVVFTESTMTVPSRLSYFDLATEEEHVIYDPNRRVTRDMGLVTPQTFNFQRDGFEIEGWYFPPQQATASHPAILYVHGGPAVGYGYTFFHEMQFLAAQGYGVICPNPRGGLGYGEAFTAAVIKHYGQGDYEDCMASVDEALKLDTTIDPDRLYVAGGSYGGFMTNWIVTHTHRFKAAVTQRSIANWLSMYGTSDIGYFFTPWELEGKWTGDLSDVKSLWDFSPLAHIDFAQTPTLVMHSENDQRCPIGQGEEFYIGLKLHGVDTKFMRFPNATHELSRSGLPNLRLARLAALVDWFKTHSATEESHQA</sequence>
<evidence type="ECO:0000313" key="4">
    <source>
        <dbReference type="EMBL" id="EPC57930.1"/>
    </source>
</evidence>
<proteinExistence type="predicted"/>
<evidence type="ECO:0000313" key="5">
    <source>
        <dbReference type="Proteomes" id="UP000014264"/>
    </source>
</evidence>
<name>A0A829GKR1_LACPA</name>
<dbReference type="PANTHER" id="PTHR42776">
    <property type="entry name" value="SERINE PEPTIDASE S9 FAMILY MEMBER"/>
    <property type="match status" value="1"/>
</dbReference>